<feature type="transmembrane region" description="Helical" evidence="9">
    <location>
        <begin position="54"/>
        <end position="87"/>
    </location>
</feature>
<comment type="subcellular location">
    <subcellularLocation>
        <location evidence="9">Cell membrane</location>
        <topology evidence="9">Multi-pass membrane protein</topology>
    </subcellularLocation>
    <subcellularLocation>
        <location evidence="1">Membrane</location>
        <topology evidence="1">Multi-pass membrane protein</topology>
    </subcellularLocation>
</comment>
<evidence type="ECO:0000256" key="4">
    <source>
        <dbReference type="ARBA" id="ARBA00022692"/>
    </source>
</evidence>
<comment type="similarity">
    <text evidence="9">Belongs to the MscL family.</text>
</comment>
<keyword evidence="5 9" id="KW-1133">Transmembrane helix</keyword>
<evidence type="ECO:0000256" key="8">
    <source>
        <dbReference type="ARBA" id="ARBA00023303"/>
    </source>
</evidence>
<evidence type="ECO:0000256" key="3">
    <source>
        <dbReference type="ARBA" id="ARBA00022475"/>
    </source>
</evidence>
<dbReference type="EMBL" id="RQVS01000004">
    <property type="protein sequence ID" value="RRJ87461.1"/>
    <property type="molecule type" value="Genomic_DNA"/>
</dbReference>
<feature type="transmembrane region" description="Helical" evidence="9">
    <location>
        <begin position="12"/>
        <end position="34"/>
    </location>
</feature>
<dbReference type="InterPro" id="IPR001185">
    <property type="entry name" value="MS_channel"/>
</dbReference>
<comment type="caution">
    <text evidence="10">The sequence shown here is derived from an EMBL/GenBank/DDBJ whole genome shotgun (WGS) entry which is preliminary data.</text>
</comment>
<dbReference type="SUPFAM" id="SSF81330">
    <property type="entry name" value="Gated mechanosensitive channel"/>
    <property type="match status" value="1"/>
</dbReference>
<keyword evidence="6 9" id="KW-0406">Ion transport</keyword>
<evidence type="ECO:0000313" key="11">
    <source>
        <dbReference type="Proteomes" id="UP000274391"/>
    </source>
</evidence>
<evidence type="ECO:0000256" key="6">
    <source>
        <dbReference type="ARBA" id="ARBA00023065"/>
    </source>
</evidence>
<dbReference type="GO" id="GO:0008381">
    <property type="term" value="F:mechanosensitive monoatomic ion channel activity"/>
    <property type="evidence" value="ECO:0007669"/>
    <property type="project" value="UniProtKB-UniRule"/>
</dbReference>
<reference evidence="10 11" key="1">
    <citation type="submission" date="2018-11" db="EMBL/GenBank/DDBJ databases">
        <title>YIM 102482-1 draft genome.</title>
        <authorList>
            <person name="Li G."/>
            <person name="Jiang Y."/>
        </authorList>
    </citation>
    <scope>NUCLEOTIDE SEQUENCE [LARGE SCALE GENOMIC DNA]</scope>
    <source>
        <strain evidence="10 11">YIM 102482-1</strain>
    </source>
</reference>
<proteinExistence type="inferred from homology"/>
<evidence type="ECO:0000256" key="2">
    <source>
        <dbReference type="ARBA" id="ARBA00022448"/>
    </source>
</evidence>
<gene>
    <name evidence="9 10" type="primary">mscL</name>
    <name evidence="10" type="ORF">EG850_03940</name>
</gene>
<keyword evidence="11" id="KW-1185">Reference proteome</keyword>
<organism evidence="10 11">
    <name type="scientific">Gulosibacter macacae</name>
    <dbReference type="NCBI Taxonomy" id="2488791"/>
    <lineage>
        <taxon>Bacteria</taxon>
        <taxon>Bacillati</taxon>
        <taxon>Actinomycetota</taxon>
        <taxon>Actinomycetes</taxon>
        <taxon>Micrococcales</taxon>
        <taxon>Microbacteriaceae</taxon>
        <taxon>Gulosibacter</taxon>
    </lineage>
</organism>
<evidence type="ECO:0000256" key="9">
    <source>
        <dbReference type="HAMAP-Rule" id="MF_00115"/>
    </source>
</evidence>
<evidence type="ECO:0000313" key="10">
    <source>
        <dbReference type="EMBL" id="RRJ87461.1"/>
    </source>
</evidence>
<dbReference type="InterPro" id="IPR037673">
    <property type="entry name" value="MSC/AndL"/>
</dbReference>
<dbReference type="OrthoDB" id="9810350at2"/>
<keyword evidence="7 9" id="KW-0472">Membrane</keyword>
<dbReference type="PANTHER" id="PTHR30266">
    <property type="entry name" value="MECHANOSENSITIVE CHANNEL MSCL"/>
    <property type="match status" value="1"/>
</dbReference>
<dbReference type="Gene3D" id="1.10.1200.120">
    <property type="entry name" value="Large-conductance mechanosensitive channel, MscL, domain 1"/>
    <property type="match status" value="1"/>
</dbReference>
<dbReference type="GO" id="GO:0005886">
    <property type="term" value="C:plasma membrane"/>
    <property type="evidence" value="ECO:0007669"/>
    <property type="project" value="UniProtKB-SubCell"/>
</dbReference>
<keyword evidence="2 9" id="KW-0813">Transport</keyword>
<accession>A0A3P3VXE5</accession>
<dbReference type="HAMAP" id="MF_00115">
    <property type="entry name" value="MscL"/>
    <property type="match status" value="1"/>
</dbReference>
<evidence type="ECO:0000256" key="1">
    <source>
        <dbReference type="ARBA" id="ARBA00004141"/>
    </source>
</evidence>
<dbReference type="PANTHER" id="PTHR30266:SF2">
    <property type="entry name" value="LARGE-CONDUCTANCE MECHANOSENSITIVE CHANNEL"/>
    <property type="match status" value="1"/>
</dbReference>
<keyword evidence="8 9" id="KW-0407">Ion channel</keyword>
<dbReference type="Pfam" id="PF01741">
    <property type="entry name" value="MscL"/>
    <property type="match status" value="1"/>
</dbReference>
<dbReference type="InterPro" id="IPR036019">
    <property type="entry name" value="MscL_channel"/>
</dbReference>
<sequence>MQGFKEFIMRGNVIELAVAVIIGGAFTAIVNSLVEGIFNPIIAAVFNSDDIASAVWNIGPVALGVGAVIAAIIQFLLIALVVYFAIILPMNKLNEQMYIRKHGHKPVEEEAAASETDLLTEIRDLLAANKR</sequence>
<keyword evidence="4 9" id="KW-0812">Transmembrane</keyword>
<dbReference type="Proteomes" id="UP000274391">
    <property type="component" value="Unassembled WGS sequence"/>
</dbReference>
<name>A0A3P3VXE5_9MICO</name>
<dbReference type="NCBIfam" id="TIGR00220">
    <property type="entry name" value="mscL"/>
    <property type="match status" value="1"/>
</dbReference>
<evidence type="ECO:0000256" key="7">
    <source>
        <dbReference type="ARBA" id="ARBA00023136"/>
    </source>
</evidence>
<keyword evidence="3 9" id="KW-1003">Cell membrane</keyword>
<comment type="subunit">
    <text evidence="9">Homopentamer.</text>
</comment>
<dbReference type="AlphaFoldDB" id="A0A3P3VXE5"/>
<evidence type="ECO:0000256" key="5">
    <source>
        <dbReference type="ARBA" id="ARBA00022989"/>
    </source>
</evidence>
<comment type="function">
    <text evidence="9">Channel that opens in response to stretch forces in the membrane lipid bilayer. May participate in the regulation of osmotic pressure changes within the cell.</text>
</comment>
<dbReference type="RefSeq" id="WP_124970283.1">
    <property type="nucleotide sequence ID" value="NZ_RQVS01000004.1"/>
</dbReference>
<dbReference type="PRINTS" id="PR01264">
    <property type="entry name" value="MECHCHANNEL"/>
</dbReference>
<protein>
    <recommendedName>
        <fullName evidence="9">Large-conductance mechanosensitive channel</fullName>
    </recommendedName>
</protein>